<evidence type="ECO:0000313" key="3">
    <source>
        <dbReference type="EMBL" id="KAK8511102.1"/>
    </source>
</evidence>
<name>A0ABR2BX34_9ROSI</name>
<gene>
    <name evidence="3" type="ORF">V6N12_033383</name>
</gene>
<dbReference type="PANTHER" id="PTHR33881:SF7">
    <property type="entry name" value="NEUROGENIC LOCUS NOTCH-LIKE PROTEIN"/>
    <property type="match status" value="1"/>
</dbReference>
<feature type="domain" description="VAN3-binding protein-like auxin canalisation" evidence="2">
    <location>
        <begin position="227"/>
        <end position="388"/>
    </location>
</feature>
<dbReference type="Proteomes" id="UP001472677">
    <property type="component" value="Unassembled WGS sequence"/>
</dbReference>
<protein>
    <recommendedName>
        <fullName evidence="2">VAN3-binding protein-like auxin canalisation domain-containing protein</fullName>
    </recommendedName>
</protein>
<dbReference type="InterPro" id="IPR008546">
    <property type="entry name" value="VAN3-bd-like_auxin_canal"/>
</dbReference>
<evidence type="ECO:0000313" key="4">
    <source>
        <dbReference type="Proteomes" id="UP001472677"/>
    </source>
</evidence>
<dbReference type="Pfam" id="PF05703">
    <property type="entry name" value="Auxin_canalis"/>
    <property type="match status" value="1"/>
</dbReference>
<organism evidence="3 4">
    <name type="scientific">Hibiscus sabdariffa</name>
    <name type="common">roselle</name>
    <dbReference type="NCBI Taxonomy" id="183260"/>
    <lineage>
        <taxon>Eukaryota</taxon>
        <taxon>Viridiplantae</taxon>
        <taxon>Streptophyta</taxon>
        <taxon>Embryophyta</taxon>
        <taxon>Tracheophyta</taxon>
        <taxon>Spermatophyta</taxon>
        <taxon>Magnoliopsida</taxon>
        <taxon>eudicotyledons</taxon>
        <taxon>Gunneridae</taxon>
        <taxon>Pentapetalae</taxon>
        <taxon>rosids</taxon>
        <taxon>malvids</taxon>
        <taxon>Malvales</taxon>
        <taxon>Malvaceae</taxon>
        <taxon>Malvoideae</taxon>
        <taxon>Hibiscus</taxon>
    </lineage>
</organism>
<reference evidence="3 4" key="1">
    <citation type="journal article" date="2024" name="G3 (Bethesda)">
        <title>Genome assembly of Hibiscus sabdariffa L. provides insights into metabolisms of medicinal natural products.</title>
        <authorList>
            <person name="Kim T."/>
        </authorList>
    </citation>
    <scope>NUCLEOTIDE SEQUENCE [LARGE SCALE GENOMIC DNA]</scope>
    <source>
        <strain evidence="3">TK-2024</strain>
        <tissue evidence="3">Old leaves</tissue>
    </source>
</reference>
<keyword evidence="4" id="KW-1185">Reference proteome</keyword>
<accession>A0ABR2BX34</accession>
<feature type="signal peptide" evidence="1">
    <location>
        <begin position="1"/>
        <end position="28"/>
    </location>
</feature>
<comment type="caution">
    <text evidence="3">The sequence shown here is derived from an EMBL/GenBank/DDBJ whole genome shotgun (WGS) entry which is preliminary data.</text>
</comment>
<dbReference type="EMBL" id="JBBPBM010000079">
    <property type="protein sequence ID" value="KAK8511102.1"/>
    <property type="molecule type" value="Genomic_DNA"/>
</dbReference>
<evidence type="ECO:0000256" key="1">
    <source>
        <dbReference type="SAM" id="SignalP"/>
    </source>
</evidence>
<sequence length="390" mass="41163">MLFKVPLMASLNSLALLAIFLALHLKTAKPDFLSPLLQPIFDDVCKEVECGKGKCNPSSNGTLPYYTCECDAGWKQTAANKDDDHPKFLPCIFPNCTLNTAFAAAPSPVQEKAAKENQSVFDICRWSSCGGGSCNKTSPITYDCKCSEGYFNLLNVSAFPCYRECAIGMDCANLGISVSNRSTSVTPASSVNDVNREAGHVPDTGFLSCSWSVSALEVSKALSTASPQVADGPPISPSGIDDVKEFCRSTNSVNVQSRTTPAVSAIVPATTAVGDGKTGRWLKDRKEKKKEETRAHNAQIHASISVAGVAAGCSHRGCDGSFLSEGRADGKTDFSVASAATLAAPSVWRLLKPWPMGAEHEHLPSAISSAVNVRTAEDIMTLNAGAATGT</sequence>
<proteinExistence type="predicted"/>
<feature type="chain" id="PRO_5045751777" description="VAN3-binding protein-like auxin canalisation domain-containing protein" evidence="1">
    <location>
        <begin position="29"/>
        <end position="390"/>
    </location>
</feature>
<keyword evidence="1" id="KW-0732">Signal</keyword>
<dbReference type="PANTHER" id="PTHR33881">
    <property type="entry name" value="NEUROGENIC LOCUS NOTCH-LIKE PROTEIN"/>
    <property type="match status" value="1"/>
</dbReference>
<evidence type="ECO:0000259" key="2">
    <source>
        <dbReference type="Pfam" id="PF05703"/>
    </source>
</evidence>